<evidence type="ECO:0000313" key="1">
    <source>
        <dbReference type="EMBL" id="MBA0702234.1"/>
    </source>
</evidence>
<protein>
    <recommendedName>
        <fullName evidence="3">RNase H type-1 domain-containing protein</fullName>
    </recommendedName>
</protein>
<name>A0A7J8YT22_GOSAI</name>
<gene>
    <name evidence="1" type="ORF">Goari_027354</name>
</gene>
<reference evidence="1 2" key="1">
    <citation type="journal article" date="2019" name="Genome Biol. Evol.">
        <title>Insights into the evolution of the New World diploid cottons (Gossypium, subgenus Houzingenia) based on genome sequencing.</title>
        <authorList>
            <person name="Grover C.E."/>
            <person name="Arick M.A. 2nd"/>
            <person name="Thrash A."/>
            <person name="Conover J.L."/>
            <person name="Sanders W.S."/>
            <person name="Peterson D.G."/>
            <person name="Frelichowski J.E."/>
            <person name="Scheffler J.A."/>
            <person name="Scheffler B.E."/>
            <person name="Wendel J.F."/>
        </authorList>
    </citation>
    <scope>NUCLEOTIDE SEQUENCE [LARGE SCALE GENOMIC DNA]</scope>
    <source>
        <strain evidence="1">185</strain>
        <tissue evidence="1">Leaf</tissue>
    </source>
</reference>
<sequence length="48" mass="5743">MGFTKIILESDSRTVIKNLQATKEDYSEIRLIIWDEKALARIFFFMLF</sequence>
<dbReference type="AlphaFoldDB" id="A0A7J8YT22"/>
<keyword evidence="2" id="KW-1185">Reference proteome</keyword>
<comment type="caution">
    <text evidence="1">The sequence shown here is derived from an EMBL/GenBank/DDBJ whole genome shotgun (WGS) entry which is preliminary data.</text>
</comment>
<evidence type="ECO:0008006" key="3">
    <source>
        <dbReference type="Google" id="ProtNLM"/>
    </source>
</evidence>
<dbReference type="EMBL" id="JABFAA010349953">
    <property type="protein sequence ID" value="MBA0702234.1"/>
    <property type="molecule type" value="Genomic_DNA"/>
</dbReference>
<proteinExistence type="predicted"/>
<accession>A0A7J8YT22</accession>
<evidence type="ECO:0000313" key="2">
    <source>
        <dbReference type="Proteomes" id="UP000593577"/>
    </source>
</evidence>
<dbReference type="Proteomes" id="UP000593577">
    <property type="component" value="Unassembled WGS sequence"/>
</dbReference>
<organism evidence="1 2">
    <name type="scientific">Gossypium aridum</name>
    <name type="common">American cotton</name>
    <name type="synonym">Erioxylum aridum</name>
    <dbReference type="NCBI Taxonomy" id="34290"/>
    <lineage>
        <taxon>Eukaryota</taxon>
        <taxon>Viridiplantae</taxon>
        <taxon>Streptophyta</taxon>
        <taxon>Embryophyta</taxon>
        <taxon>Tracheophyta</taxon>
        <taxon>Spermatophyta</taxon>
        <taxon>Magnoliopsida</taxon>
        <taxon>eudicotyledons</taxon>
        <taxon>Gunneridae</taxon>
        <taxon>Pentapetalae</taxon>
        <taxon>rosids</taxon>
        <taxon>malvids</taxon>
        <taxon>Malvales</taxon>
        <taxon>Malvaceae</taxon>
        <taxon>Malvoideae</taxon>
        <taxon>Gossypium</taxon>
    </lineage>
</organism>